<dbReference type="Proteomes" id="UP001218246">
    <property type="component" value="Unassembled WGS sequence"/>
</dbReference>
<evidence type="ECO:0000256" key="1">
    <source>
        <dbReference type="SAM" id="SignalP"/>
    </source>
</evidence>
<sequence>MMLTYLIAAMLTFSTPASQDYYCFPGNYTETTTSLNVLPSFLDAYEPEVKAVYKLASAHTDVLKWIPCYCGCGQRAKHENNKDCFVREIRANGEVVWDTHAAHCINCLEIAREASLLAEQGKSTLFIRRHIDGKYTNAYAKPTPTPMPE</sequence>
<feature type="chain" id="PRO_5045172080" evidence="1">
    <location>
        <begin position="20"/>
        <end position="149"/>
    </location>
</feature>
<name>A0ABT6H4A7_9BACI</name>
<keyword evidence="1" id="KW-0732">Signal</keyword>
<evidence type="ECO:0000313" key="2">
    <source>
        <dbReference type="EMBL" id="MDG5754201.1"/>
    </source>
</evidence>
<evidence type="ECO:0000313" key="3">
    <source>
        <dbReference type="Proteomes" id="UP001218246"/>
    </source>
</evidence>
<accession>A0ABT6H4A7</accession>
<reference evidence="2 3" key="1">
    <citation type="submission" date="2023-04" db="EMBL/GenBank/DDBJ databases">
        <title>Ectobacillus antri isolated from activated sludge.</title>
        <authorList>
            <person name="Yan P."/>
            <person name="Liu X."/>
        </authorList>
    </citation>
    <scope>NUCLEOTIDE SEQUENCE [LARGE SCALE GENOMIC DNA]</scope>
    <source>
        <strain evidence="2 3">C18H</strain>
    </source>
</reference>
<gene>
    <name evidence="2" type="ORF">P6P90_09490</name>
</gene>
<protein>
    <submittedName>
        <fullName evidence="2">PCYCGC motif-containing (Lipo)protein</fullName>
    </submittedName>
</protein>
<organism evidence="2 3">
    <name type="scientific">Ectobacillus antri</name>
    <dbReference type="NCBI Taxonomy" id="2486280"/>
    <lineage>
        <taxon>Bacteria</taxon>
        <taxon>Bacillati</taxon>
        <taxon>Bacillota</taxon>
        <taxon>Bacilli</taxon>
        <taxon>Bacillales</taxon>
        <taxon>Bacillaceae</taxon>
        <taxon>Ectobacillus</taxon>
    </lineage>
</organism>
<dbReference type="EMBL" id="JARULN010000007">
    <property type="protein sequence ID" value="MDG5754201.1"/>
    <property type="molecule type" value="Genomic_DNA"/>
</dbReference>
<proteinExistence type="predicted"/>
<feature type="signal peptide" evidence="1">
    <location>
        <begin position="1"/>
        <end position="19"/>
    </location>
</feature>
<dbReference type="RefSeq" id="WP_164464166.1">
    <property type="nucleotide sequence ID" value="NZ_JARRRY010000004.1"/>
</dbReference>
<dbReference type="Pfam" id="PF13798">
    <property type="entry name" value="PCYCGC"/>
    <property type="match status" value="1"/>
</dbReference>
<dbReference type="InterPro" id="IPR025673">
    <property type="entry name" value="PCYCGC"/>
</dbReference>
<comment type="caution">
    <text evidence="2">The sequence shown here is derived from an EMBL/GenBank/DDBJ whole genome shotgun (WGS) entry which is preliminary data.</text>
</comment>
<keyword evidence="3" id="KW-1185">Reference proteome</keyword>